<dbReference type="Proteomes" id="UP000269945">
    <property type="component" value="Unassembled WGS sequence"/>
</dbReference>
<evidence type="ECO:0000313" key="2">
    <source>
        <dbReference type="EMBL" id="VCW66857.1"/>
    </source>
</evidence>
<dbReference type="EMBL" id="CYRY02002194">
    <property type="protein sequence ID" value="VCW66857.1"/>
    <property type="molecule type" value="Genomic_DNA"/>
</dbReference>
<evidence type="ECO:0000313" key="3">
    <source>
        <dbReference type="Proteomes" id="UP000269945"/>
    </source>
</evidence>
<evidence type="ECO:0000256" key="1">
    <source>
        <dbReference type="SAM" id="MobiDB-lite"/>
    </source>
</evidence>
<feature type="compositionally biased region" description="Polar residues" evidence="1">
    <location>
        <begin position="1"/>
        <end position="11"/>
    </location>
</feature>
<gene>
    <name evidence="2" type="ORF">BN2614_LOCUS3</name>
</gene>
<comment type="caution">
    <text evidence="2">The sequence shown here is derived from an EMBL/GenBank/DDBJ whole genome shotgun (WGS) entry which is preliminary data.</text>
</comment>
<reference evidence="2 3" key="1">
    <citation type="submission" date="2018-10" db="EMBL/GenBank/DDBJ databases">
        <authorList>
            <person name="Ekblom R."/>
            <person name="Jareborg N."/>
        </authorList>
    </citation>
    <scope>NUCLEOTIDE SEQUENCE [LARGE SCALE GENOMIC DNA]</scope>
    <source>
        <tissue evidence="2">Muscle</tissue>
    </source>
</reference>
<keyword evidence="3" id="KW-1185">Reference proteome</keyword>
<dbReference type="AlphaFoldDB" id="A0A9X9LFD7"/>
<accession>A0A9X9LFD7</accession>
<proteinExistence type="predicted"/>
<organism evidence="2 3">
    <name type="scientific">Gulo gulo</name>
    <name type="common">Wolverine</name>
    <name type="synonym">Gluton</name>
    <dbReference type="NCBI Taxonomy" id="48420"/>
    <lineage>
        <taxon>Eukaryota</taxon>
        <taxon>Metazoa</taxon>
        <taxon>Chordata</taxon>
        <taxon>Craniata</taxon>
        <taxon>Vertebrata</taxon>
        <taxon>Euteleostomi</taxon>
        <taxon>Mammalia</taxon>
        <taxon>Eutheria</taxon>
        <taxon>Laurasiatheria</taxon>
        <taxon>Carnivora</taxon>
        <taxon>Caniformia</taxon>
        <taxon>Musteloidea</taxon>
        <taxon>Mustelidae</taxon>
        <taxon>Guloninae</taxon>
        <taxon>Gulo</taxon>
    </lineage>
</organism>
<feature type="region of interest" description="Disordered" evidence="1">
    <location>
        <begin position="1"/>
        <end position="29"/>
    </location>
</feature>
<name>A0A9X9LFD7_GULGU</name>
<sequence>MPASSGLTPSSLAWRPSPWPTCSTSGPSASLRCGPASCCPSPSSPCRTTASCCSTFRPARPRRWRPTPWSWPPCCGAAWPAAGASAGGPCFSRSRTWCWRGTPSCSRCRTPASWS</sequence>
<protein>
    <submittedName>
        <fullName evidence="2">Uncharacterized protein</fullName>
    </submittedName>
</protein>